<dbReference type="InterPro" id="IPR000843">
    <property type="entry name" value="HTH_LacI"/>
</dbReference>
<feature type="domain" description="HTH lacI-type" evidence="4">
    <location>
        <begin position="3"/>
        <end position="57"/>
    </location>
</feature>
<protein>
    <submittedName>
        <fullName evidence="5">LacI family DNA-binding transcriptional regulator</fullName>
    </submittedName>
</protein>
<dbReference type="PANTHER" id="PTHR30146">
    <property type="entry name" value="LACI-RELATED TRANSCRIPTIONAL REPRESSOR"/>
    <property type="match status" value="1"/>
</dbReference>
<keyword evidence="2 5" id="KW-0238">DNA-binding</keyword>
<sequence>MTSTLTDVAARAGVSPKTVSRVVNDEPGVSPATRARVAAALKETGYSPDPAARSLRTGRSGVIGLAVPELGQPFFAEIADRIAACARRRGLAVVMGVTGERGEGEADFFARSTALDGVILYWQGLSPRALAQEAKRCPLVLLGENEHAEADRVTMDNERGIDLALAHLTALGRERIAVIGVPDPALRSHAAGRARAAAFRTAAGRQGVAVDERLLIASAEWRRPDGAAAVRRLLASGLPFDALIAFNDGLALGALRALAGAGVRVPDDVAVTGFDNLEASRYSVPSLTTVSPRLSAYADDAVDLLAARIEDAGAPVRTLVEGVALLPRDSTIGGDAPWRPR</sequence>
<dbReference type="GO" id="GO:0003677">
    <property type="term" value="F:DNA binding"/>
    <property type="evidence" value="ECO:0007669"/>
    <property type="project" value="UniProtKB-KW"/>
</dbReference>
<dbReference type="CDD" id="cd01392">
    <property type="entry name" value="HTH_LacI"/>
    <property type="match status" value="1"/>
</dbReference>
<evidence type="ECO:0000259" key="4">
    <source>
        <dbReference type="PROSITE" id="PS50932"/>
    </source>
</evidence>
<keyword evidence="3" id="KW-0804">Transcription</keyword>
<evidence type="ECO:0000313" key="6">
    <source>
        <dbReference type="Proteomes" id="UP001072034"/>
    </source>
</evidence>
<dbReference type="SMART" id="SM00354">
    <property type="entry name" value="HTH_LACI"/>
    <property type="match status" value="1"/>
</dbReference>
<dbReference type="Gene3D" id="3.40.50.2300">
    <property type="match status" value="2"/>
</dbReference>
<name>A0ABT4I4P9_9ACTO</name>
<dbReference type="EMBL" id="JAPTMY010000002">
    <property type="protein sequence ID" value="MCZ0856718.1"/>
    <property type="molecule type" value="Genomic_DNA"/>
</dbReference>
<dbReference type="SUPFAM" id="SSF53822">
    <property type="entry name" value="Periplasmic binding protein-like I"/>
    <property type="match status" value="1"/>
</dbReference>
<evidence type="ECO:0000256" key="2">
    <source>
        <dbReference type="ARBA" id="ARBA00023125"/>
    </source>
</evidence>
<dbReference type="InterPro" id="IPR010982">
    <property type="entry name" value="Lambda_DNA-bd_dom_sf"/>
</dbReference>
<dbReference type="SUPFAM" id="SSF47413">
    <property type="entry name" value="lambda repressor-like DNA-binding domains"/>
    <property type="match status" value="1"/>
</dbReference>
<dbReference type="PRINTS" id="PR00036">
    <property type="entry name" value="HTHLACI"/>
</dbReference>
<dbReference type="Pfam" id="PF00356">
    <property type="entry name" value="LacI"/>
    <property type="match status" value="1"/>
</dbReference>
<dbReference type="CDD" id="cd06267">
    <property type="entry name" value="PBP1_LacI_sugar_binding-like"/>
    <property type="match status" value="1"/>
</dbReference>
<dbReference type="Gene3D" id="1.10.260.40">
    <property type="entry name" value="lambda repressor-like DNA-binding domains"/>
    <property type="match status" value="1"/>
</dbReference>
<accession>A0ABT4I4P9</accession>
<organism evidence="5 6">
    <name type="scientific">Actinomyces israelii</name>
    <dbReference type="NCBI Taxonomy" id="1659"/>
    <lineage>
        <taxon>Bacteria</taxon>
        <taxon>Bacillati</taxon>
        <taxon>Actinomycetota</taxon>
        <taxon>Actinomycetes</taxon>
        <taxon>Actinomycetales</taxon>
        <taxon>Actinomycetaceae</taxon>
        <taxon>Actinomyces</taxon>
    </lineage>
</organism>
<gene>
    <name evidence="5" type="ORF">OHJ16_01460</name>
</gene>
<evidence type="ECO:0000256" key="1">
    <source>
        <dbReference type="ARBA" id="ARBA00023015"/>
    </source>
</evidence>
<dbReference type="RefSeq" id="WP_268916434.1">
    <property type="nucleotide sequence ID" value="NZ_JAPTMY010000002.1"/>
</dbReference>
<dbReference type="Proteomes" id="UP001072034">
    <property type="component" value="Unassembled WGS sequence"/>
</dbReference>
<dbReference type="Pfam" id="PF13377">
    <property type="entry name" value="Peripla_BP_3"/>
    <property type="match status" value="1"/>
</dbReference>
<dbReference type="InterPro" id="IPR028082">
    <property type="entry name" value="Peripla_BP_I"/>
</dbReference>
<keyword evidence="6" id="KW-1185">Reference proteome</keyword>
<proteinExistence type="predicted"/>
<reference evidence="5" key="1">
    <citation type="submission" date="2022-10" db="EMBL/GenBank/DDBJ databases">
        <title>Genome sequence of Actinomyces israelii ATCC 10048.</title>
        <authorList>
            <person name="Watt R.M."/>
            <person name="Tong W.M."/>
        </authorList>
    </citation>
    <scope>NUCLEOTIDE SEQUENCE</scope>
    <source>
        <strain evidence="5">ATCC 10048</strain>
    </source>
</reference>
<keyword evidence="1" id="KW-0805">Transcription regulation</keyword>
<dbReference type="PROSITE" id="PS50932">
    <property type="entry name" value="HTH_LACI_2"/>
    <property type="match status" value="1"/>
</dbReference>
<dbReference type="InterPro" id="IPR046335">
    <property type="entry name" value="LacI/GalR-like_sensor"/>
</dbReference>
<dbReference type="PROSITE" id="PS00356">
    <property type="entry name" value="HTH_LACI_1"/>
    <property type="match status" value="1"/>
</dbReference>
<evidence type="ECO:0000256" key="3">
    <source>
        <dbReference type="ARBA" id="ARBA00023163"/>
    </source>
</evidence>
<comment type="caution">
    <text evidence="5">The sequence shown here is derived from an EMBL/GenBank/DDBJ whole genome shotgun (WGS) entry which is preliminary data.</text>
</comment>
<evidence type="ECO:0000313" key="5">
    <source>
        <dbReference type="EMBL" id="MCZ0856718.1"/>
    </source>
</evidence>
<dbReference type="PANTHER" id="PTHR30146:SF109">
    <property type="entry name" value="HTH-TYPE TRANSCRIPTIONAL REGULATOR GALS"/>
    <property type="match status" value="1"/>
</dbReference>